<sequence length="413" mass="45703">MSFLGVAGSPDSLSSLPGPQASEALRTKAVFQTPELEESNAWMAVKEAPMENTMTISLTNPPDAVIGCYQLSTKVSSCLKHSNQNLGEMMCFWPQRKRDRRTYVLNDSRIIFRGVEKHIRAQGWNFGQFEEDILNICFCILDRSPSHPDDPATEVSHHHDPIYVTGAISAMVNSNNDQGVVQGQCQGKYGGSTSSLALAWRRGHSAQVVQGQVQASQIRPVLGLRWILQAPCSSLLGCLGIATRVVSKFNLAHDMGRNLSVDKYMDSFGRTLEDLMEDSMCWFVRQDLGPSYNGWQVLDATPREESESVFQCGPASVTAIREGDVHQAHDSPSVFAEVNADYITWLWNEDEAGSVCPQTLSTKKMGRCLSTKAVGSDSRVDITSLYKYPEVTRLLQRDNRGPPPGQALSHVMW</sequence>
<evidence type="ECO:0000256" key="1">
    <source>
        <dbReference type="ARBA" id="ARBA00005968"/>
    </source>
</evidence>
<dbReference type="InterPro" id="IPR038765">
    <property type="entry name" value="Papain-like_cys_pep_sf"/>
</dbReference>
<dbReference type="EMBL" id="SGJD01002597">
    <property type="protein sequence ID" value="KAB0395056.1"/>
    <property type="molecule type" value="Genomic_DNA"/>
</dbReference>
<dbReference type="Pfam" id="PF00868">
    <property type="entry name" value="Transglut_N"/>
    <property type="match status" value="1"/>
</dbReference>
<evidence type="ECO:0000259" key="2">
    <source>
        <dbReference type="SMART" id="SM00460"/>
    </source>
</evidence>
<evidence type="ECO:0000313" key="4">
    <source>
        <dbReference type="Proteomes" id="UP000437017"/>
    </source>
</evidence>
<dbReference type="Proteomes" id="UP000437017">
    <property type="component" value="Unassembled WGS sequence"/>
</dbReference>
<dbReference type="PANTHER" id="PTHR11590:SF50">
    <property type="entry name" value="PROTEIN-GLUTAMINE GAMMA-GLUTAMYLTRANSFERASE 6"/>
    <property type="match status" value="1"/>
</dbReference>
<reference evidence="3 4" key="1">
    <citation type="journal article" date="2019" name="PLoS ONE">
        <title>Genomic analyses reveal an absence of contemporary introgressive admixture between fin whales and blue whales, despite known hybrids.</title>
        <authorList>
            <person name="Westbury M.V."/>
            <person name="Petersen B."/>
            <person name="Lorenzen E.D."/>
        </authorList>
    </citation>
    <scope>NUCLEOTIDE SEQUENCE [LARGE SCALE GENOMIC DNA]</scope>
    <source>
        <strain evidence="3">FinWhale-01</strain>
    </source>
</reference>
<dbReference type="InterPro" id="IPR014756">
    <property type="entry name" value="Ig_E-set"/>
</dbReference>
<dbReference type="Gene3D" id="3.90.260.10">
    <property type="entry name" value="Transglutaminase-like"/>
    <property type="match status" value="1"/>
</dbReference>
<dbReference type="InterPro" id="IPR013783">
    <property type="entry name" value="Ig-like_fold"/>
</dbReference>
<dbReference type="SUPFAM" id="SSF81296">
    <property type="entry name" value="E set domains"/>
    <property type="match status" value="1"/>
</dbReference>
<comment type="similarity">
    <text evidence="1">Belongs to the transglutaminase superfamily. Transglutaminase family.</text>
</comment>
<accession>A0A643C468</accession>
<comment type="caution">
    <text evidence="3">The sequence shown here is derived from an EMBL/GenBank/DDBJ whole genome shotgun (WGS) entry which is preliminary data.</text>
</comment>
<dbReference type="InterPro" id="IPR036985">
    <property type="entry name" value="Transglutaminase-like_sf"/>
</dbReference>
<dbReference type="OrthoDB" id="9702571at2759"/>
<proteinExistence type="inferred from homology"/>
<keyword evidence="4" id="KW-1185">Reference proteome</keyword>
<dbReference type="InterPro" id="IPR001102">
    <property type="entry name" value="Transglutaminase_N"/>
</dbReference>
<dbReference type="SUPFAM" id="SSF54001">
    <property type="entry name" value="Cysteine proteinases"/>
    <property type="match status" value="1"/>
</dbReference>
<protein>
    <recommendedName>
        <fullName evidence="2">Transglutaminase-like domain-containing protein</fullName>
    </recommendedName>
</protein>
<feature type="domain" description="Transglutaminase-like" evidence="2">
    <location>
        <begin position="221"/>
        <end position="302"/>
    </location>
</feature>
<dbReference type="Gene3D" id="2.60.40.10">
    <property type="entry name" value="Immunoglobulins"/>
    <property type="match status" value="1"/>
</dbReference>
<name>A0A643C468_BALPH</name>
<dbReference type="PANTHER" id="PTHR11590">
    <property type="entry name" value="PROTEIN-GLUTAMINE GAMMA-GLUTAMYLTRANSFERASE"/>
    <property type="match status" value="1"/>
</dbReference>
<organism evidence="3 4">
    <name type="scientific">Balaenoptera physalus</name>
    <name type="common">Fin whale</name>
    <name type="synonym">Balaena physalus</name>
    <dbReference type="NCBI Taxonomy" id="9770"/>
    <lineage>
        <taxon>Eukaryota</taxon>
        <taxon>Metazoa</taxon>
        <taxon>Chordata</taxon>
        <taxon>Craniata</taxon>
        <taxon>Vertebrata</taxon>
        <taxon>Euteleostomi</taxon>
        <taxon>Mammalia</taxon>
        <taxon>Eutheria</taxon>
        <taxon>Laurasiatheria</taxon>
        <taxon>Artiodactyla</taxon>
        <taxon>Whippomorpha</taxon>
        <taxon>Cetacea</taxon>
        <taxon>Mysticeti</taxon>
        <taxon>Balaenopteridae</taxon>
        <taxon>Balaenoptera</taxon>
    </lineage>
</organism>
<dbReference type="SMART" id="SM00460">
    <property type="entry name" value="TGc"/>
    <property type="match status" value="1"/>
</dbReference>
<gene>
    <name evidence="3" type="ORF">E2I00_020039</name>
</gene>
<dbReference type="AlphaFoldDB" id="A0A643C468"/>
<dbReference type="GO" id="GO:0005737">
    <property type="term" value="C:cytoplasm"/>
    <property type="evidence" value="ECO:0007669"/>
    <property type="project" value="TreeGrafter"/>
</dbReference>
<dbReference type="InterPro" id="IPR002931">
    <property type="entry name" value="Transglutaminase-like"/>
</dbReference>
<dbReference type="InterPro" id="IPR050779">
    <property type="entry name" value="Transglutaminase"/>
</dbReference>
<evidence type="ECO:0000313" key="3">
    <source>
        <dbReference type="EMBL" id="KAB0395056.1"/>
    </source>
</evidence>
<dbReference type="GO" id="GO:0003810">
    <property type="term" value="F:protein-glutamine gamma-glutamyltransferase activity"/>
    <property type="evidence" value="ECO:0007669"/>
    <property type="project" value="TreeGrafter"/>
</dbReference>